<evidence type="ECO:0000256" key="2">
    <source>
        <dbReference type="ARBA" id="ARBA00004249"/>
    </source>
</evidence>
<comment type="function">
    <text evidence="1">Involved in the TonB-dependent energy-dependent transport of various receptor-bound substrates.</text>
</comment>
<dbReference type="InterPro" id="IPR003400">
    <property type="entry name" value="ExbD"/>
</dbReference>
<feature type="transmembrane region" description="Helical" evidence="14">
    <location>
        <begin position="12"/>
        <end position="30"/>
    </location>
</feature>
<evidence type="ECO:0000313" key="15">
    <source>
        <dbReference type="EMBL" id="CAA6823820.1"/>
    </source>
</evidence>
<comment type="subunit">
    <text evidence="4">The accessory proteins ExbB and ExbD seem to form a complex with TonB.</text>
</comment>
<dbReference type="EMBL" id="CACVAY010000116">
    <property type="protein sequence ID" value="CAA6823820.1"/>
    <property type="molecule type" value="Genomic_DNA"/>
</dbReference>
<dbReference type="AlphaFoldDB" id="A0A6S6U3J0"/>
<protein>
    <recommendedName>
        <fullName evidence="5">Biopolymer transport protein ExbD</fullName>
    </recommendedName>
</protein>
<evidence type="ECO:0000256" key="11">
    <source>
        <dbReference type="ARBA" id="ARBA00022989"/>
    </source>
</evidence>
<dbReference type="GO" id="GO:0015031">
    <property type="term" value="P:protein transport"/>
    <property type="evidence" value="ECO:0007669"/>
    <property type="project" value="UniProtKB-KW"/>
</dbReference>
<accession>A0A6S6U3J0</accession>
<organism evidence="15">
    <name type="scientific">uncultured Thiotrichaceae bacterium</name>
    <dbReference type="NCBI Taxonomy" id="298394"/>
    <lineage>
        <taxon>Bacteria</taxon>
        <taxon>Pseudomonadati</taxon>
        <taxon>Pseudomonadota</taxon>
        <taxon>Gammaproteobacteria</taxon>
        <taxon>Thiotrichales</taxon>
        <taxon>Thiotrichaceae</taxon>
        <taxon>environmental samples</taxon>
    </lineage>
</organism>
<keyword evidence="9 13" id="KW-0812">Transmembrane</keyword>
<evidence type="ECO:0000256" key="6">
    <source>
        <dbReference type="ARBA" id="ARBA00022448"/>
    </source>
</evidence>
<sequence length="127" mass="14372">MKPFNQINVIPFIDIMLVLLAIVLLTATFINHQQIDLKLPTADNASAIDKTEEKITITIDPKQQFYFDDLKVEKAELTGKLDTLKPDTSIVLSVDKTVPFEAFITIVDLLKERKLENLSIMVDPSEQ</sequence>
<gene>
    <name evidence="15" type="ORF">HELGO_WM21457</name>
</gene>
<evidence type="ECO:0000256" key="13">
    <source>
        <dbReference type="RuleBase" id="RU003879"/>
    </source>
</evidence>
<keyword evidence="12 14" id="KW-0472">Membrane</keyword>
<keyword evidence="6 13" id="KW-0813">Transport</keyword>
<comment type="subcellular location">
    <subcellularLocation>
        <location evidence="2">Cell inner membrane</location>
        <topology evidence="2">Single-pass type II membrane protein</topology>
    </subcellularLocation>
    <subcellularLocation>
        <location evidence="13">Cell membrane</location>
        <topology evidence="13">Single-pass type II membrane protein</topology>
    </subcellularLocation>
</comment>
<dbReference type="InterPro" id="IPR014171">
    <property type="entry name" value="TonB_ExbD_2"/>
</dbReference>
<evidence type="ECO:0000256" key="10">
    <source>
        <dbReference type="ARBA" id="ARBA00022927"/>
    </source>
</evidence>
<name>A0A6S6U3J0_9GAMM</name>
<evidence type="ECO:0000256" key="4">
    <source>
        <dbReference type="ARBA" id="ARBA00011471"/>
    </source>
</evidence>
<dbReference type="NCBIfam" id="TIGR02804">
    <property type="entry name" value="ExbD_2"/>
    <property type="match status" value="1"/>
</dbReference>
<dbReference type="GO" id="GO:0022857">
    <property type="term" value="F:transmembrane transporter activity"/>
    <property type="evidence" value="ECO:0007669"/>
    <property type="project" value="InterPro"/>
</dbReference>
<dbReference type="PANTHER" id="PTHR30558:SF12">
    <property type="entry name" value="BIOPOLYMER TRANSPORT PROTEIN EXBD"/>
    <property type="match status" value="1"/>
</dbReference>
<dbReference type="PANTHER" id="PTHR30558">
    <property type="entry name" value="EXBD MEMBRANE COMPONENT OF PMF-DRIVEN MACROMOLECULE IMPORT SYSTEM"/>
    <property type="match status" value="1"/>
</dbReference>
<evidence type="ECO:0000256" key="1">
    <source>
        <dbReference type="ARBA" id="ARBA00003540"/>
    </source>
</evidence>
<keyword evidence="7" id="KW-1003">Cell membrane</keyword>
<evidence type="ECO:0000256" key="7">
    <source>
        <dbReference type="ARBA" id="ARBA00022475"/>
    </source>
</evidence>
<comment type="similarity">
    <text evidence="3 13">Belongs to the ExbD/TolR family.</text>
</comment>
<keyword evidence="10 13" id="KW-0653">Protein transport</keyword>
<keyword evidence="11 14" id="KW-1133">Transmembrane helix</keyword>
<keyword evidence="8" id="KW-0997">Cell inner membrane</keyword>
<reference evidence="15" key="1">
    <citation type="submission" date="2020-01" db="EMBL/GenBank/DDBJ databases">
        <authorList>
            <person name="Meier V. D."/>
            <person name="Meier V D."/>
        </authorList>
    </citation>
    <scope>NUCLEOTIDE SEQUENCE</scope>
    <source>
        <strain evidence="15">HLG_WM_MAG_07</strain>
    </source>
</reference>
<evidence type="ECO:0000256" key="5">
    <source>
        <dbReference type="ARBA" id="ARBA00022090"/>
    </source>
</evidence>
<evidence type="ECO:0000256" key="8">
    <source>
        <dbReference type="ARBA" id="ARBA00022519"/>
    </source>
</evidence>
<evidence type="ECO:0000256" key="14">
    <source>
        <dbReference type="SAM" id="Phobius"/>
    </source>
</evidence>
<evidence type="ECO:0000256" key="3">
    <source>
        <dbReference type="ARBA" id="ARBA00005811"/>
    </source>
</evidence>
<dbReference type="Pfam" id="PF02472">
    <property type="entry name" value="ExbD"/>
    <property type="match status" value="1"/>
</dbReference>
<proteinExistence type="inferred from homology"/>
<evidence type="ECO:0000256" key="9">
    <source>
        <dbReference type="ARBA" id="ARBA00022692"/>
    </source>
</evidence>
<evidence type="ECO:0000256" key="12">
    <source>
        <dbReference type="ARBA" id="ARBA00023136"/>
    </source>
</evidence>
<dbReference type="Gene3D" id="3.30.420.270">
    <property type="match status" value="1"/>
</dbReference>
<dbReference type="GO" id="GO:0005886">
    <property type="term" value="C:plasma membrane"/>
    <property type="evidence" value="ECO:0007669"/>
    <property type="project" value="UniProtKB-SubCell"/>
</dbReference>